<protein>
    <submittedName>
        <fullName evidence="2">Uncharacterized protein</fullName>
    </submittedName>
</protein>
<dbReference type="Proteomes" id="UP001381693">
    <property type="component" value="Unassembled WGS sequence"/>
</dbReference>
<reference evidence="2 3" key="1">
    <citation type="submission" date="2023-11" db="EMBL/GenBank/DDBJ databases">
        <title>Halocaridina rubra genome assembly.</title>
        <authorList>
            <person name="Smith C."/>
        </authorList>
    </citation>
    <scope>NUCLEOTIDE SEQUENCE [LARGE SCALE GENOMIC DNA]</scope>
    <source>
        <strain evidence="2">EP-1</strain>
        <tissue evidence="2">Whole</tissue>
    </source>
</reference>
<gene>
    <name evidence="2" type="ORF">SK128_016791</name>
</gene>
<feature type="region of interest" description="Disordered" evidence="1">
    <location>
        <begin position="1"/>
        <end position="22"/>
    </location>
</feature>
<dbReference type="EMBL" id="JAXCGZ010006017">
    <property type="protein sequence ID" value="KAK7080263.1"/>
    <property type="molecule type" value="Genomic_DNA"/>
</dbReference>
<organism evidence="2 3">
    <name type="scientific">Halocaridina rubra</name>
    <name type="common">Hawaiian red shrimp</name>
    <dbReference type="NCBI Taxonomy" id="373956"/>
    <lineage>
        <taxon>Eukaryota</taxon>
        <taxon>Metazoa</taxon>
        <taxon>Ecdysozoa</taxon>
        <taxon>Arthropoda</taxon>
        <taxon>Crustacea</taxon>
        <taxon>Multicrustacea</taxon>
        <taxon>Malacostraca</taxon>
        <taxon>Eumalacostraca</taxon>
        <taxon>Eucarida</taxon>
        <taxon>Decapoda</taxon>
        <taxon>Pleocyemata</taxon>
        <taxon>Caridea</taxon>
        <taxon>Atyoidea</taxon>
        <taxon>Atyidae</taxon>
        <taxon>Halocaridina</taxon>
    </lineage>
</organism>
<evidence type="ECO:0000256" key="1">
    <source>
        <dbReference type="SAM" id="MobiDB-lite"/>
    </source>
</evidence>
<evidence type="ECO:0000313" key="2">
    <source>
        <dbReference type="EMBL" id="KAK7080263.1"/>
    </source>
</evidence>
<name>A0AAN8XH71_HALRR</name>
<evidence type="ECO:0000313" key="3">
    <source>
        <dbReference type="Proteomes" id="UP001381693"/>
    </source>
</evidence>
<keyword evidence="3" id="KW-1185">Reference proteome</keyword>
<accession>A0AAN8XH71</accession>
<dbReference type="AlphaFoldDB" id="A0AAN8XH71"/>
<comment type="caution">
    <text evidence="2">The sequence shown here is derived from an EMBL/GenBank/DDBJ whole genome shotgun (WGS) entry which is preliminary data.</text>
</comment>
<proteinExistence type="predicted"/>
<sequence length="65" mass="7435">MSRPPTSASDVAPRPPTKGQDPHILFLAENSMLVKMKNQFYGQLVSILMSSGRQIQDMKRRFRED</sequence>